<protein>
    <submittedName>
        <fullName evidence="1">Uncharacterized protein</fullName>
    </submittedName>
</protein>
<dbReference type="AlphaFoldDB" id="A0A3D9KER7"/>
<proteinExistence type="predicted"/>
<evidence type="ECO:0000313" key="1">
    <source>
        <dbReference type="EMBL" id="RED84016.1"/>
    </source>
</evidence>
<accession>A0A3D9KER7</accession>
<gene>
    <name evidence="1" type="ORF">DFP98_107124</name>
</gene>
<name>A0A3D9KER7_9BACL</name>
<comment type="caution">
    <text evidence="1">The sequence shown here is derived from an EMBL/GenBank/DDBJ whole genome shotgun (WGS) entry which is preliminary data.</text>
</comment>
<dbReference type="EMBL" id="QRDZ01000007">
    <property type="protein sequence ID" value="RED84016.1"/>
    <property type="molecule type" value="Genomic_DNA"/>
</dbReference>
<keyword evidence="2" id="KW-1185">Reference proteome</keyword>
<organism evidence="1 2">
    <name type="scientific">Cohnella phaseoli</name>
    <dbReference type="NCBI Taxonomy" id="456490"/>
    <lineage>
        <taxon>Bacteria</taxon>
        <taxon>Bacillati</taxon>
        <taxon>Bacillota</taxon>
        <taxon>Bacilli</taxon>
        <taxon>Bacillales</taxon>
        <taxon>Paenibacillaceae</taxon>
        <taxon>Cohnella</taxon>
    </lineage>
</organism>
<sequence>MKIVGGNYGKICLLESLAGIDLVRISNSLVEVSELSPSKRFYWLCQRYFGQSLTAKKPQLEMVRKNHTYRYKFVGVFRMQE</sequence>
<dbReference type="Proteomes" id="UP000256977">
    <property type="component" value="Unassembled WGS sequence"/>
</dbReference>
<reference evidence="1 2" key="1">
    <citation type="submission" date="2018-07" db="EMBL/GenBank/DDBJ databases">
        <title>Genomic Encyclopedia of Type Strains, Phase III (KMG-III): the genomes of soil and plant-associated and newly described type strains.</title>
        <authorList>
            <person name="Whitman W."/>
        </authorList>
    </citation>
    <scope>NUCLEOTIDE SEQUENCE [LARGE SCALE GENOMIC DNA]</scope>
    <source>
        <strain evidence="1 2">CECT 7287</strain>
    </source>
</reference>
<evidence type="ECO:0000313" key="2">
    <source>
        <dbReference type="Proteomes" id="UP000256977"/>
    </source>
</evidence>